<evidence type="ECO:0000256" key="4">
    <source>
        <dbReference type="PROSITE-ProRule" id="PRU00708"/>
    </source>
</evidence>
<evidence type="ECO:0000256" key="1">
    <source>
        <dbReference type="ARBA" id="ARBA00007626"/>
    </source>
</evidence>
<organism evidence="5 6">
    <name type="scientific">Oryza meyeriana var. granulata</name>
    <dbReference type="NCBI Taxonomy" id="110450"/>
    <lineage>
        <taxon>Eukaryota</taxon>
        <taxon>Viridiplantae</taxon>
        <taxon>Streptophyta</taxon>
        <taxon>Embryophyta</taxon>
        <taxon>Tracheophyta</taxon>
        <taxon>Spermatophyta</taxon>
        <taxon>Magnoliopsida</taxon>
        <taxon>Liliopsida</taxon>
        <taxon>Poales</taxon>
        <taxon>Poaceae</taxon>
        <taxon>BOP clade</taxon>
        <taxon>Oryzoideae</taxon>
        <taxon>Oryzeae</taxon>
        <taxon>Oryzinae</taxon>
        <taxon>Oryza</taxon>
        <taxon>Oryza meyeriana</taxon>
    </lineage>
</organism>
<sequence>MDHQAAAATAPTIYTYGILIDCYCRAYRPDLGLSIFGHLLRTGLGLNVYVYNTLIDDFSREGEVDRAYNLFQDMIHHRIEPNVVTCNSIMNGLCITKTMDKADSVVQKMVDATIIRMMLKKSNVAKAGAKLNIHFHEKSGLWDSHLNGICMLLGKVKPLLPPHPTPALIED</sequence>
<dbReference type="Proteomes" id="UP000479710">
    <property type="component" value="Unassembled WGS sequence"/>
</dbReference>
<evidence type="ECO:0000256" key="3">
    <source>
        <dbReference type="ARBA" id="ARBA00022946"/>
    </source>
</evidence>
<name>A0A6G1BZR5_9ORYZ</name>
<reference evidence="5 6" key="1">
    <citation type="submission" date="2019-11" db="EMBL/GenBank/DDBJ databases">
        <title>Whole genome sequence of Oryza granulata.</title>
        <authorList>
            <person name="Li W."/>
        </authorList>
    </citation>
    <scope>NUCLEOTIDE SEQUENCE [LARGE SCALE GENOMIC DNA]</scope>
    <source>
        <strain evidence="6">cv. Menghai</strain>
        <tissue evidence="5">Leaf</tissue>
    </source>
</reference>
<dbReference type="NCBIfam" id="TIGR00756">
    <property type="entry name" value="PPR"/>
    <property type="match status" value="3"/>
</dbReference>
<dbReference type="Gene3D" id="1.25.40.10">
    <property type="entry name" value="Tetratricopeptide repeat domain"/>
    <property type="match status" value="1"/>
</dbReference>
<evidence type="ECO:0000313" key="6">
    <source>
        <dbReference type="Proteomes" id="UP000479710"/>
    </source>
</evidence>
<feature type="repeat" description="PPR" evidence="4">
    <location>
        <begin position="47"/>
        <end position="81"/>
    </location>
</feature>
<dbReference type="EMBL" id="SPHZ02000011">
    <property type="protein sequence ID" value="KAF0893855.1"/>
    <property type="molecule type" value="Genomic_DNA"/>
</dbReference>
<comment type="similarity">
    <text evidence="1">Belongs to the PPR family. P subfamily.</text>
</comment>
<keyword evidence="6" id="KW-1185">Reference proteome</keyword>
<dbReference type="Pfam" id="PF01535">
    <property type="entry name" value="PPR"/>
    <property type="match status" value="1"/>
</dbReference>
<protein>
    <submittedName>
        <fullName evidence="5">Uncharacterized protein</fullName>
    </submittedName>
</protein>
<dbReference type="Pfam" id="PF13041">
    <property type="entry name" value="PPR_2"/>
    <property type="match status" value="1"/>
</dbReference>
<dbReference type="AlphaFoldDB" id="A0A6G1BZR5"/>
<dbReference type="PANTHER" id="PTHR47941">
    <property type="entry name" value="PENTATRICOPEPTIDE REPEAT-CONTAINING PROTEIN 3, MITOCHONDRIAL"/>
    <property type="match status" value="1"/>
</dbReference>
<gene>
    <name evidence="5" type="ORF">E2562_031392</name>
</gene>
<dbReference type="InterPro" id="IPR002885">
    <property type="entry name" value="PPR_rpt"/>
</dbReference>
<evidence type="ECO:0000313" key="5">
    <source>
        <dbReference type="EMBL" id="KAF0893855.1"/>
    </source>
</evidence>
<evidence type="ECO:0000256" key="2">
    <source>
        <dbReference type="ARBA" id="ARBA00022737"/>
    </source>
</evidence>
<accession>A0A6G1BZR5</accession>
<dbReference type="InterPro" id="IPR011990">
    <property type="entry name" value="TPR-like_helical_dom_sf"/>
</dbReference>
<dbReference type="OrthoDB" id="680059at2759"/>
<keyword evidence="3" id="KW-0809">Transit peptide</keyword>
<feature type="repeat" description="PPR" evidence="4">
    <location>
        <begin position="82"/>
        <end position="116"/>
    </location>
</feature>
<proteinExistence type="inferred from homology"/>
<comment type="caution">
    <text evidence="5">The sequence shown here is derived from an EMBL/GenBank/DDBJ whole genome shotgun (WGS) entry which is preliminary data.</text>
</comment>
<dbReference type="PROSITE" id="PS51375">
    <property type="entry name" value="PPR"/>
    <property type="match status" value="3"/>
</dbReference>
<feature type="repeat" description="PPR" evidence="4">
    <location>
        <begin position="12"/>
        <end position="46"/>
    </location>
</feature>
<keyword evidence="2" id="KW-0677">Repeat</keyword>